<dbReference type="Proteomes" id="UP001233271">
    <property type="component" value="Chromosome 2"/>
</dbReference>
<keyword evidence="2" id="KW-1185">Reference proteome</keyword>
<protein>
    <submittedName>
        <fullName evidence="1">Uncharacterized protein</fullName>
    </submittedName>
</protein>
<dbReference type="AlphaFoldDB" id="A0AA48I8H0"/>
<gene>
    <name evidence="1" type="ORF">CcaverHIS019_0211320</name>
</gene>
<name>A0AA48I8H0_9TREE</name>
<sequence length="171" mass="18638">MFDLMDGEETDAYPASVIQTARTGNANGQALDREHDHIAHLHAELETMPVLGKERAHDHITHLRATMPPFRMHERTNAPRANAVTYTLEEWSASPTHCQGTIRIGTEAVGHGIAWEIAHAAAGGCALALVAQYTWRSHHVYNLGEELGNVCVGGTIATEVMVSPWVENQAA</sequence>
<accession>A0AA48I8H0</accession>
<dbReference type="RefSeq" id="XP_060455036.1">
    <property type="nucleotide sequence ID" value="XM_060598220.1"/>
</dbReference>
<evidence type="ECO:0000313" key="2">
    <source>
        <dbReference type="Proteomes" id="UP001233271"/>
    </source>
</evidence>
<organism evidence="1 2">
    <name type="scientific">Cutaneotrichosporon cavernicola</name>
    <dbReference type="NCBI Taxonomy" id="279322"/>
    <lineage>
        <taxon>Eukaryota</taxon>
        <taxon>Fungi</taxon>
        <taxon>Dikarya</taxon>
        <taxon>Basidiomycota</taxon>
        <taxon>Agaricomycotina</taxon>
        <taxon>Tremellomycetes</taxon>
        <taxon>Trichosporonales</taxon>
        <taxon>Trichosporonaceae</taxon>
        <taxon>Cutaneotrichosporon</taxon>
    </lineage>
</organism>
<dbReference type="EMBL" id="AP028213">
    <property type="protein sequence ID" value="BEI89770.1"/>
    <property type="molecule type" value="Genomic_DNA"/>
</dbReference>
<dbReference type="GeneID" id="85493641"/>
<evidence type="ECO:0000313" key="1">
    <source>
        <dbReference type="EMBL" id="BEI89770.1"/>
    </source>
</evidence>
<dbReference type="KEGG" id="ccac:CcaHIS019_0211320"/>
<reference evidence="1" key="1">
    <citation type="journal article" date="2023" name="BMC Genomics">
        <title>Chromosome-level genome assemblies of Cutaneotrichosporon spp. (Trichosporonales, Basidiomycota) reveal imbalanced evolution between nucleotide sequences and chromosome synteny.</title>
        <authorList>
            <person name="Kobayashi Y."/>
            <person name="Kayamori A."/>
            <person name="Aoki K."/>
            <person name="Shiwa Y."/>
            <person name="Matsutani M."/>
            <person name="Fujita N."/>
            <person name="Sugita T."/>
            <person name="Iwasaki W."/>
            <person name="Tanaka N."/>
            <person name="Takashima M."/>
        </authorList>
    </citation>
    <scope>NUCLEOTIDE SEQUENCE</scope>
    <source>
        <strain evidence="1">HIS019</strain>
    </source>
</reference>
<proteinExistence type="predicted"/>